<evidence type="ECO:0008006" key="3">
    <source>
        <dbReference type="Google" id="ProtNLM"/>
    </source>
</evidence>
<sequence>MIKSEDAISIIKKAGGLSFLTHYNKSIGFAGLNNKDIEKEIKCLISVGLDGLERYYPSFKEEDYKFLDYLIEKFDLMISGGTDYHGKNRPEIKLGTGKDNNLFIPYDIYKKISIKLK</sequence>
<evidence type="ECO:0000313" key="2">
    <source>
        <dbReference type="Proteomes" id="UP000239471"/>
    </source>
</evidence>
<comment type="caution">
    <text evidence="1">The sequence shown here is derived from an EMBL/GenBank/DDBJ whole genome shotgun (WGS) entry which is preliminary data.</text>
</comment>
<reference evidence="1 2" key="1">
    <citation type="submission" date="2018-03" db="EMBL/GenBank/DDBJ databases">
        <title>Genome sequence of Clostridium vincentii DSM 10228.</title>
        <authorList>
            <person name="Poehlein A."/>
            <person name="Daniel R."/>
        </authorList>
    </citation>
    <scope>NUCLEOTIDE SEQUENCE [LARGE SCALE GENOMIC DNA]</scope>
    <source>
        <strain evidence="1 2">DSM 10228</strain>
    </source>
</reference>
<dbReference type="AlphaFoldDB" id="A0A2T0BID2"/>
<dbReference type="Proteomes" id="UP000239471">
    <property type="component" value="Unassembled WGS sequence"/>
</dbReference>
<dbReference type="InterPro" id="IPR016195">
    <property type="entry name" value="Pol/histidinol_Pase-like"/>
</dbReference>
<keyword evidence="2" id="KW-1185">Reference proteome</keyword>
<dbReference type="SUPFAM" id="SSF89550">
    <property type="entry name" value="PHP domain-like"/>
    <property type="match status" value="1"/>
</dbReference>
<protein>
    <recommendedName>
        <fullName evidence="3">PHP domain protein</fullName>
    </recommendedName>
</protein>
<dbReference type="RefSeq" id="WP_242980553.1">
    <property type="nucleotide sequence ID" value="NZ_PVXQ01000006.1"/>
</dbReference>
<proteinExistence type="predicted"/>
<name>A0A2T0BID2_9CLOT</name>
<gene>
    <name evidence="1" type="ORF">CLVI_08840</name>
</gene>
<dbReference type="Gene3D" id="3.20.20.140">
    <property type="entry name" value="Metal-dependent hydrolases"/>
    <property type="match status" value="1"/>
</dbReference>
<dbReference type="EMBL" id="PVXQ01000006">
    <property type="protein sequence ID" value="PRR83634.1"/>
    <property type="molecule type" value="Genomic_DNA"/>
</dbReference>
<accession>A0A2T0BID2</accession>
<evidence type="ECO:0000313" key="1">
    <source>
        <dbReference type="EMBL" id="PRR83634.1"/>
    </source>
</evidence>
<organism evidence="1 2">
    <name type="scientific">Clostridium vincentii</name>
    <dbReference type="NCBI Taxonomy" id="52704"/>
    <lineage>
        <taxon>Bacteria</taxon>
        <taxon>Bacillati</taxon>
        <taxon>Bacillota</taxon>
        <taxon>Clostridia</taxon>
        <taxon>Eubacteriales</taxon>
        <taxon>Clostridiaceae</taxon>
        <taxon>Clostridium</taxon>
    </lineage>
</organism>